<name>A0ABP9XUT4_9FUNG</name>
<reference evidence="1 2" key="1">
    <citation type="submission" date="2024-04" db="EMBL/GenBank/DDBJ databases">
        <title>genome sequences of Mucor flavus KT1a and Helicostylum pulchrum KT1b strains isolation_sourced from the surface of a dry-aged beef.</title>
        <authorList>
            <person name="Toyotome T."/>
            <person name="Hosono M."/>
            <person name="Torimaru M."/>
            <person name="Fukuda K."/>
            <person name="Mikami N."/>
        </authorList>
    </citation>
    <scope>NUCLEOTIDE SEQUENCE [LARGE SCALE GENOMIC DNA]</scope>
    <source>
        <strain evidence="1 2">KT1b</strain>
    </source>
</reference>
<gene>
    <name evidence="1" type="ORF">HPULCUR_003943</name>
</gene>
<protein>
    <submittedName>
        <fullName evidence="1">Uncharacterized protein</fullName>
    </submittedName>
</protein>
<proteinExistence type="predicted"/>
<comment type="caution">
    <text evidence="1">The sequence shown here is derived from an EMBL/GenBank/DDBJ whole genome shotgun (WGS) entry which is preliminary data.</text>
</comment>
<keyword evidence="2" id="KW-1185">Reference proteome</keyword>
<dbReference type="EMBL" id="BAABUJ010000010">
    <property type="protein sequence ID" value="GAA5798538.1"/>
    <property type="molecule type" value="Genomic_DNA"/>
</dbReference>
<dbReference type="Proteomes" id="UP001476247">
    <property type="component" value="Unassembled WGS sequence"/>
</dbReference>
<sequence>MSKLYHSNITWIQHQDSVKERLRKCDDLPCYTTCSDFWADQCYVMDKNSIQVYISQDSELDPFAAFGLFMTSQATSIDLTPRNTDPTIDMLYRISLNIYTKILDQGIKCENELKQPNDRADNGEQATTSDYKERMKFIEKFKEDRTEEGKTMSWELCLLEGREKLKWCYKNSNSLRAAFAKYEKKKQ</sequence>
<evidence type="ECO:0000313" key="2">
    <source>
        <dbReference type="Proteomes" id="UP001476247"/>
    </source>
</evidence>
<organism evidence="1 2">
    <name type="scientific">Helicostylum pulchrum</name>
    <dbReference type="NCBI Taxonomy" id="562976"/>
    <lineage>
        <taxon>Eukaryota</taxon>
        <taxon>Fungi</taxon>
        <taxon>Fungi incertae sedis</taxon>
        <taxon>Mucoromycota</taxon>
        <taxon>Mucoromycotina</taxon>
        <taxon>Mucoromycetes</taxon>
        <taxon>Mucorales</taxon>
        <taxon>Mucorineae</taxon>
        <taxon>Mucoraceae</taxon>
        <taxon>Helicostylum</taxon>
    </lineage>
</organism>
<evidence type="ECO:0000313" key="1">
    <source>
        <dbReference type="EMBL" id="GAA5798538.1"/>
    </source>
</evidence>
<accession>A0ABP9XUT4</accession>